<dbReference type="EMBL" id="WUBI01000002">
    <property type="protein sequence ID" value="MWV44811.1"/>
    <property type="molecule type" value="Genomic_DNA"/>
</dbReference>
<proteinExistence type="predicted"/>
<evidence type="ECO:0000313" key="1">
    <source>
        <dbReference type="EMBL" id="MWV44811.1"/>
    </source>
</evidence>
<organism evidence="1 2">
    <name type="scientific">Paenibacillus dendrobii</name>
    <dbReference type="NCBI Taxonomy" id="2691084"/>
    <lineage>
        <taxon>Bacteria</taxon>
        <taxon>Bacillati</taxon>
        <taxon>Bacillota</taxon>
        <taxon>Bacilli</taxon>
        <taxon>Bacillales</taxon>
        <taxon>Paenibacillaceae</taxon>
        <taxon>Paenibacillus</taxon>
    </lineage>
</organism>
<dbReference type="RefSeq" id="WP_160498429.1">
    <property type="nucleotide sequence ID" value="NZ_WUBI01000002.1"/>
</dbReference>
<accession>A0A7X3LGJ2</accession>
<sequence>MCLAIEYGTALSETINKIKKDHEKLKKLVSECDIKVNQIYHDIEINNLNAANGFKKYKELQKALRERRVVKHEYASLTHLLRTFDVNKVEGQIHKTMENTKKSEDSNQLYRCGWNISIEGIVGLTS</sequence>
<reference evidence="1 2" key="1">
    <citation type="submission" date="2019-12" db="EMBL/GenBank/DDBJ databases">
        <title>Paenibacillus sp. nov., an endophytic bacterium isolated from the stem of Dendrobium.</title>
        <authorList>
            <person name="Zhao R."/>
        </authorList>
    </citation>
    <scope>NUCLEOTIDE SEQUENCE [LARGE SCALE GENOMIC DNA]</scope>
    <source>
        <strain evidence="1 2">HJL G12</strain>
    </source>
</reference>
<protein>
    <submittedName>
        <fullName evidence="1">Uncharacterized protein</fullName>
    </submittedName>
</protein>
<dbReference type="AlphaFoldDB" id="A0A7X3LGJ2"/>
<name>A0A7X3LGJ2_9BACL</name>
<comment type="caution">
    <text evidence="1">The sequence shown here is derived from an EMBL/GenBank/DDBJ whole genome shotgun (WGS) entry which is preliminary data.</text>
</comment>
<gene>
    <name evidence="1" type="ORF">GRF59_14415</name>
</gene>
<evidence type="ECO:0000313" key="2">
    <source>
        <dbReference type="Proteomes" id="UP000460318"/>
    </source>
</evidence>
<keyword evidence="2" id="KW-1185">Reference proteome</keyword>
<dbReference type="Proteomes" id="UP000460318">
    <property type="component" value="Unassembled WGS sequence"/>
</dbReference>